<evidence type="ECO:0000256" key="4">
    <source>
        <dbReference type="ARBA" id="ARBA00022723"/>
    </source>
</evidence>
<dbReference type="Proteomes" id="UP000008281">
    <property type="component" value="Unassembled WGS sequence"/>
</dbReference>
<name>E3M4N4_CAERE</name>
<dbReference type="PROSITE" id="PS51885">
    <property type="entry name" value="NEPRILYSIN"/>
    <property type="match status" value="1"/>
</dbReference>
<dbReference type="InParanoid" id="E3M4N4"/>
<dbReference type="FunCoup" id="E3M4N4">
    <property type="interactions" value="404"/>
</dbReference>
<keyword evidence="13" id="KW-1185">Reference proteome</keyword>
<dbReference type="SUPFAM" id="SSF55486">
    <property type="entry name" value="Metalloproteases ('zincins'), catalytic domain"/>
    <property type="match status" value="1"/>
</dbReference>
<proteinExistence type="inferred from homology"/>
<keyword evidence="7" id="KW-0482">Metalloprotease</keyword>
<feature type="region of interest" description="Disordered" evidence="8">
    <location>
        <begin position="1"/>
        <end position="22"/>
    </location>
</feature>
<evidence type="ECO:0000256" key="8">
    <source>
        <dbReference type="SAM" id="MobiDB-lite"/>
    </source>
</evidence>
<keyword evidence="9" id="KW-0812">Transmembrane</keyword>
<evidence type="ECO:0000313" key="13">
    <source>
        <dbReference type="Proteomes" id="UP000008281"/>
    </source>
</evidence>
<evidence type="ECO:0000313" key="12">
    <source>
        <dbReference type="EMBL" id="EFO91519.1"/>
    </source>
</evidence>
<dbReference type="Gene3D" id="1.10.1380.10">
    <property type="entry name" value="Neutral endopeptidase , domain2"/>
    <property type="match status" value="1"/>
</dbReference>
<dbReference type="InterPro" id="IPR008753">
    <property type="entry name" value="Peptidase_M13_N"/>
</dbReference>
<dbReference type="eggNOG" id="KOG3624">
    <property type="taxonomic scope" value="Eukaryota"/>
</dbReference>
<dbReference type="InterPro" id="IPR000718">
    <property type="entry name" value="Peptidase_M13"/>
</dbReference>
<evidence type="ECO:0000256" key="7">
    <source>
        <dbReference type="ARBA" id="ARBA00023049"/>
    </source>
</evidence>
<evidence type="ECO:0008006" key="14">
    <source>
        <dbReference type="Google" id="ProtNLM"/>
    </source>
</evidence>
<keyword evidence="9" id="KW-1133">Transmembrane helix</keyword>
<dbReference type="GO" id="GO:0004222">
    <property type="term" value="F:metalloendopeptidase activity"/>
    <property type="evidence" value="ECO:0007669"/>
    <property type="project" value="InterPro"/>
</dbReference>
<evidence type="ECO:0000256" key="1">
    <source>
        <dbReference type="ARBA" id="ARBA00001947"/>
    </source>
</evidence>
<comment type="cofactor">
    <cofactor evidence="1">
        <name>Zn(2+)</name>
        <dbReference type="ChEBI" id="CHEBI:29105"/>
    </cofactor>
</comment>
<evidence type="ECO:0000256" key="9">
    <source>
        <dbReference type="SAM" id="Phobius"/>
    </source>
</evidence>
<protein>
    <recommendedName>
        <fullName evidence="14">Peptidase M13 N-terminal domain-containing protein</fullName>
    </recommendedName>
</protein>
<sequence>MSDASSNEKQIKKSQSSSNFFKTTAKKKKMQISQVEVGVPDPIEEQQKILGRPTPCTVLAVSTTLFILILLIVALGELGLHDKSAFEWKKPPKKARRERLELPCQTVECVKYSASLLESMNSSIHPCDNFHEHVCSGYTPKIRNFEKLLKLIISHPNSDHQKAEKIVRKMLGKCISGDTNVNENRLKTIIPSDLPFPILSGKPTSSIEPVPNSTFKHQDLTKILIHISRHTPDDCGIFGITPSIDSEFTLFVIKPNTPSLTFYQFRNVLDILKRSLPKSETNSTEYEENVYQEMLNDVVELQKKLKEIEFEANPEVIRLSEIQENMTIVDWEELIDTWYPNGNKTFDKKLFGFHTTYYQKVRTSVDMVSLDFCFQVNDLLEKTPSETLYNLLFLRFSFKILRAELSSELEETCLLQVAKTIPGKIILHGSAEPKTKELFDQMLQTIHNHLRNSLTQLKWMDSRGIEEAQKKLNKTTTLFGFDGEELIDELVISENSNYISTLCQVLKWQADKMFKSIAENSISVFLNSEVFYSVEKNELTISRSLLHYPFISFHLPNYTNFATTASRIIPQLIHAFDERGRYYDSNGRYRDWWNSDTEQYFRIIVRCFEAMTQNVFGVSVSIGWNAYDSTKEPYAVLPGMNKTDKILFFYSLVKTMCNSDSMKVNNGLASVPEFIDAFKCRNGSLMNSQPTKCKMAS</sequence>
<dbReference type="Pfam" id="PF05649">
    <property type="entry name" value="Peptidase_M13_N"/>
    <property type="match status" value="1"/>
</dbReference>
<evidence type="ECO:0000256" key="6">
    <source>
        <dbReference type="ARBA" id="ARBA00022833"/>
    </source>
</evidence>
<dbReference type="GO" id="GO:0016485">
    <property type="term" value="P:protein processing"/>
    <property type="evidence" value="ECO:0007669"/>
    <property type="project" value="TreeGrafter"/>
</dbReference>
<accession>E3M4N4</accession>
<dbReference type="InterPro" id="IPR024079">
    <property type="entry name" value="MetalloPept_cat_dom_sf"/>
</dbReference>
<dbReference type="HOGENOM" id="CLU_395504_0_0_1"/>
<keyword evidence="4" id="KW-0479">Metal-binding</keyword>
<dbReference type="InterPro" id="IPR042089">
    <property type="entry name" value="Peptidase_M13_dom_2"/>
</dbReference>
<keyword evidence="9" id="KW-0472">Membrane</keyword>
<feature type="domain" description="Peptidase M13 C-terminal" evidence="10">
    <location>
        <begin position="531"/>
        <end position="607"/>
    </location>
</feature>
<evidence type="ECO:0000256" key="3">
    <source>
        <dbReference type="ARBA" id="ARBA00022670"/>
    </source>
</evidence>
<dbReference type="Pfam" id="PF01431">
    <property type="entry name" value="Peptidase_M13"/>
    <property type="match status" value="1"/>
</dbReference>
<evidence type="ECO:0000259" key="10">
    <source>
        <dbReference type="Pfam" id="PF01431"/>
    </source>
</evidence>
<keyword evidence="6" id="KW-0862">Zinc</keyword>
<dbReference type="EMBL" id="DS268424">
    <property type="protein sequence ID" value="EFO91519.1"/>
    <property type="molecule type" value="Genomic_DNA"/>
</dbReference>
<dbReference type="AlphaFoldDB" id="E3M4N4"/>
<keyword evidence="5" id="KW-0378">Hydrolase</keyword>
<dbReference type="PANTHER" id="PTHR11733:SF185">
    <property type="entry name" value="NEPRILYSIN METALLOPEPTIDASE FAMILY"/>
    <property type="match status" value="1"/>
</dbReference>
<keyword evidence="3" id="KW-0645">Protease</keyword>
<organism evidence="13">
    <name type="scientific">Caenorhabditis remanei</name>
    <name type="common">Caenorhabditis vulgaris</name>
    <dbReference type="NCBI Taxonomy" id="31234"/>
    <lineage>
        <taxon>Eukaryota</taxon>
        <taxon>Metazoa</taxon>
        <taxon>Ecdysozoa</taxon>
        <taxon>Nematoda</taxon>
        <taxon>Chromadorea</taxon>
        <taxon>Rhabditida</taxon>
        <taxon>Rhabditina</taxon>
        <taxon>Rhabditomorpha</taxon>
        <taxon>Rhabditoidea</taxon>
        <taxon>Rhabditidae</taxon>
        <taxon>Peloderinae</taxon>
        <taxon>Caenorhabditis</taxon>
    </lineage>
</organism>
<feature type="transmembrane region" description="Helical" evidence="9">
    <location>
        <begin position="56"/>
        <end position="76"/>
    </location>
</feature>
<dbReference type="PANTHER" id="PTHR11733">
    <property type="entry name" value="ZINC METALLOPROTEASE FAMILY M13 NEPRILYSIN-RELATED"/>
    <property type="match status" value="1"/>
</dbReference>
<evidence type="ECO:0000256" key="2">
    <source>
        <dbReference type="ARBA" id="ARBA00007357"/>
    </source>
</evidence>
<reference evidence="12" key="1">
    <citation type="submission" date="2007-07" db="EMBL/GenBank/DDBJ databases">
        <title>PCAP assembly of the Caenorhabditis remanei genome.</title>
        <authorList>
            <consortium name="The Caenorhabditis remanei Sequencing Consortium"/>
            <person name="Wilson R.K."/>
        </authorList>
    </citation>
    <scope>NUCLEOTIDE SEQUENCE [LARGE SCALE GENOMIC DNA]</scope>
    <source>
        <strain evidence="12">PB4641</strain>
    </source>
</reference>
<gene>
    <name evidence="12" type="ORF">CRE_11783</name>
</gene>
<comment type="similarity">
    <text evidence="2">Belongs to the peptidase M13 family.</text>
</comment>
<dbReference type="Gene3D" id="3.40.390.10">
    <property type="entry name" value="Collagenase (Catalytic Domain)"/>
    <property type="match status" value="1"/>
</dbReference>
<dbReference type="GO" id="GO:0005886">
    <property type="term" value="C:plasma membrane"/>
    <property type="evidence" value="ECO:0007669"/>
    <property type="project" value="TreeGrafter"/>
</dbReference>
<dbReference type="OrthoDB" id="6480101at2759"/>
<dbReference type="GO" id="GO:0046872">
    <property type="term" value="F:metal ion binding"/>
    <property type="evidence" value="ECO:0007669"/>
    <property type="project" value="UniProtKB-KW"/>
</dbReference>
<evidence type="ECO:0000259" key="11">
    <source>
        <dbReference type="Pfam" id="PF05649"/>
    </source>
</evidence>
<dbReference type="OMA" id="ECVKYSA"/>
<evidence type="ECO:0000256" key="5">
    <source>
        <dbReference type="ARBA" id="ARBA00022801"/>
    </source>
</evidence>
<feature type="domain" description="Peptidase M13 N-terminal" evidence="11">
    <location>
        <begin position="126"/>
        <end position="481"/>
    </location>
</feature>
<dbReference type="InterPro" id="IPR018497">
    <property type="entry name" value="Peptidase_M13_C"/>
</dbReference>